<dbReference type="PATRIC" id="fig|1423731.3.peg.683"/>
<evidence type="ECO:0000313" key="1">
    <source>
        <dbReference type="EMBL" id="KRL02500.1"/>
    </source>
</evidence>
<dbReference type="Proteomes" id="UP000051621">
    <property type="component" value="Unassembled WGS sequence"/>
</dbReference>
<dbReference type="STRING" id="1423731.FC81_GL000665"/>
<dbReference type="AlphaFoldDB" id="A0A0R1M9M7"/>
<sequence length="93" mass="10844">MLPAQAIDRHKAIQAYEEQQHLFAPCDRPQLDYKGNKIISNRKYYFFEISGECEAVIDDDLPTYIAEIVEDMDIEEVKNVMNSAEIEYVEVEL</sequence>
<gene>
    <name evidence="1" type="ORF">FC81_GL000665</name>
</gene>
<proteinExistence type="predicted"/>
<organism evidence="1 2">
    <name type="scientific">Liquorilactobacillus capillatus DSM 19910</name>
    <dbReference type="NCBI Taxonomy" id="1423731"/>
    <lineage>
        <taxon>Bacteria</taxon>
        <taxon>Bacillati</taxon>
        <taxon>Bacillota</taxon>
        <taxon>Bacilli</taxon>
        <taxon>Lactobacillales</taxon>
        <taxon>Lactobacillaceae</taxon>
        <taxon>Liquorilactobacillus</taxon>
    </lineage>
</organism>
<comment type="caution">
    <text evidence="1">The sequence shown here is derived from an EMBL/GenBank/DDBJ whole genome shotgun (WGS) entry which is preliminary data.</text>
</comment>
<keyword evidence="2" id="KW-1185">Reference proteome</keyword>
<evidence type="ECO:0000313" key="2">
    <source>
        <dbReference type="Proteomes" id="UP000051621"/>
    </source>
</evidence>
<name>A0A0R1M9M7_9LACO</name>
<reference evidence="1 2" key="1">
    <citation type="journal article" date="2015" name="Genome Announc.">
        <title>Expanding the biotechnology potential of lactobacilli through comparative genomics of 213 strains and associated genera.</title>
        <authorList>
            <person name="Sun Z."/>
            <person name="Harris H.M."/>
            <person name="McCann A."/>
            <person name="Guo C."/>
            <person name="Argimon S."/>
            <person name="Zhang W."/>
            <person name="Yang X."/>
            <person name="Jeffery I.B."/>
            <person name="Cooney J.C."/>
            <person name="Kagawa T.F."/>
            <person name="Liu W."/>
            <person name="Song Y."/>
            <person name="Salvetti E."/>
            <person name="Wrobel A."/>
            <person name="Rasinkangas P."/>
            <person name="Parkhill J."/>
            <person name="Rea M.C."/>
            <person name="O'Sullivan O."/>
            <person name="Ritari J."/>
            <person name="Douillard F.P."/>
            <person name="Paul Ross R."/>
            <person name="Yang R."/>
            <person name="Briner A.E."/>
            <person name="Felis G.E."/>
            <person name="de Vos W.M."/>
            <person name="Barrangou R."/>
            <person name="Klaenhammer T.R."/>
            <person name="Caufield P.W."/>
            <person name="Cui Y."/>
            <person name="Zhang H."/>
            <person name="O'Toole P.W."/>
        </authorList>
    </citation>
    <scope>NUCLEOTIDE SEQUENCE [LARGE SCALE GENOMIC DNA]</scope>
    <source>
        <strain evidence="1 2">DSM 19910</strain>
    </source>
</reference>
<dbReference type="EMBL" id="AZEF01000012">
    <property type="protein sequence ID" value="KRL02500.1"/>
    <property type="molecule type" value="Genomic_DNA"/>
</dbReference>
<dbReference type="RefSeq" id="WP_057742833.1">
    <property type="nucleotide sequence ID" value="NZ_AZEF01000012.1"/>
</dbReference>
<protein>
    <submittedName>
        <fullName evidence="1">Uncharacterized protein</fullName>
    </submittedName>
</protein>
<accession>A0A0R1M9M7</accession>